<dbReference type="InterPro" id="IPR013783">
    <property type="entry name" value="Ig-like_fold"/>
</dbReference>
<keyword evidence="1" id="KW-0732">Signal</keyword>
<feature type="signal peptide" evidence="1">
    <location>
        <begin position="1"/>
        <end position="31"/>
    </location>
</feature>
<evidence type="ECO:0000313" key="3">
    <source>
        <dbReference type="Proteomes" id="UP000034681"/>
    </source>
</evidence>
<comment type="caution">
    <text evidence="2">The sequence shown here is derived from an EMBL/GenBank/DDBJ whole genome shotgun (WGS) entry which is preliminary data.</text>
</comment>
<dbReference type="STRING" id="317619.GCA_000332315_03735"/>
<dbReference type="Gene3D" id="2.60.40.10">
    <property type="entry name" value="Immunoglobulins"/>
    <property type="match status" value="1"/>
</dbReference>
<evidence type="ECO:0000313" key="2">
    <source>
        <dbReference type="EMBL" id="KKJ01291.1"/>
    </source>
</evidence>
<gene>
    <name evidence="2" type="ORF">PROH_02710</name>
</gene>
<feature type="chain" id="PRO_5005639533" description="Carboxypeptidase regulatory-like domain-containing protein" evidence="1">
    <location>
        <begin position="32"/>
        <end position="170"/>
    </location>
</feature>
<dbReference type="RefSeq" id="WP_044077110.1">
    <property type="nucleotide sequence ID" value="NZ_KB235941.1"/>
</dbReference>
<accession>A0A0M2PXX6</accession>
<dbReference type="SUPFAM" id="SSF49478">
    <property type="entry name" value="Cna protein B-type domain"/>
    <property type="match status" value="1"/>
</dbReference>
<proteinExistence type="predicted"/>
<dbReference type="AlphaFoldDB" id="A0A0M2PXX6"/>
<evidence type="ECO:0008006" key="4">
    <source>
        <dbReference type="Google" id="ProtNLM"/>
    </source>
</evidence>
<evidence type="ECO:0000256" key="1">
    <source>
        <dbReference type="SAM" id="SignalP"/>
    </source>
</evidence>
<sequence>MSYPLIPSRFFGPLLSTLALLGLPAAALAHAVQTDYALDLFTAELGMTTTYSSGEPLEAATVKIYAPGDRETPWLETTTDDQGRFSFLPDAQRSGEWIVEIQQEGHEDILSVPVTEEGVDFNQISQAGAADVHYAAVPGADDWLLGLYAGGIGAIVAWDCYRRRSTSPGS</sequence>
<dbReference type="EMBL" id="AJTX02000002">
    <property type="protein sequence ID" value="KKJ01291.1"/>
    <property type="molecule type" value="Genomic_DNA"/>
</dbReference>
<reference evidence="2" key="1">
    <citation type="submission" date="2012-04" db="EMBL/GenBank/DDBJ databases">
        <authorList>
            <person name="Borisov I.G."/>
            <person name="Ivanikova N.V."/>
            <person name="Pinevich A.V."/>
        </authorList>
    </citation>
    <scope>NUCLEOTIDE SEQUENCE</scope>
    <source>
        <strain evidence="2">CALU 1027</strain>
    </source>
</reference>
<keyword evidence="3" id="KW-1185">Reference proteome</keyword>
<dbReference type="Proteomes" id="UP000034681">
    <property type="component" value="Unassembled WGS sequence"/>
</dbReference>
<dbReference type="eggNOG" id="COG5266">
    <property type="taxonomic scope" value="Bacteria"/>
</dbReference>
<name>A0A0M2PXX6_PROHO</name>
<protein>
    <recommendedName>
        <fullName evidence="4">Carboxypeptidase regulatory-like domain-containing protein</fullName>
    </recommendedName>
</protein>
<dbReference type="OrthoDB" id="7873998at2"/>
<organism evidence="2 3">
    <name type="scientific">Prochlorothrix hollandica PCC 9006 = CALU 1027</name>
    <dbReference type="NCBI Taxonomy" id="317619"/>
    <lineage>
        <taxon>Bacteria</taxon>
        <taxon>Bacillati</taxon>
        <taxon>Cyanobacteriota</taxon>
        <taxon>Cyanophyceae</taxon>
        <taxon>Prochlorotrichales</taxon>
        <taxon>Prochlorotrichaceae</taxon>
        <taxon>Prochlorothrix</taxon>
    </lineage>
</organism>